<dbReference type="GO" id="GO:0003993">
    <property type="term" value="F:acid phosphatase activity"/>
    <property type="evidence" value="ECO:0007669"/>
    <property type="project" value="UniProtKB-EC"/>
</dbReference>
<dbReference type="InterPro" id="IPR004843">
    <property type="entry name" value="Calcineurin-like_PHP"/>
</dbReference>
<dbReference type="CDD" id="cd00839">
    <property type="entry name" value="MPP_PAPs"/>
    <property type="match status" value="1"/>
</dbReference>
<dbReference type="AlphaFoldDB" id="A0A152A6R2"/>
<dbReference type="Pfam" id="PF14008">
    <property type="entry name" value="Metallophos_C"/>
    <property type="match status" value="1"/>
</dbReference>
<dbReference type="InterPro" id="IPR029052">
    <property type="entry name" value="Metallo-depent_PP-like"/>
</dbReference>
<keyword evidence="1" id="KW-0732">Signal</keyword>
<keyword evidence="5" id="KW-1133">Transmembrane helix</keyword>
<dbReference type="OMA" id="PGNWDVK"/>
<dbReference type="InterPro" id="IPR008963">
    <property type="entry name" value="Purple_acid_Pase-like_N"/>
</dbReference>
<evidence type="ECO:0000313" key="8">
    <source>
        <dbReference type="EMBL" id="KYR01805.1"/>
    </source>
</evidence>
<dbReference type="Pfam" id="PF00149">
    <property type="entry name" value="Metallophos"/>
    <property type="match status" value="1"/>
</dbReference>
<comment type="similarity">
    <text evidence="4">Belongs to the metallophosphoesterase superfamily. Purple acid phosphatase family.</text>
</comment>
<evidence type="ECO:0000259" key="6">
    <source>
        <dbReference type="Pfam" id="PF00149"/>
    </source>
</evidence>
<dbReference type="InParanoid" id="A0A152A6R2"/>
<protein>
    <recommendedName>
        <fullName evidence="4">Purple acid phosphatase</fullName>
        <ecNumber evidence="4">3.1.3.2</ecNumber>
    </recommendedName>
</protein>
<evidence type="ECO:0000256" key="4">
    <source>
        <dbReference type="RuleBase" id="RU361203"/>
    </source>
</evidence>
<evidence type="ECO:0000256" key="3">
    <source>
        <dbReference type="ARBA" id="ARBA00023180"/>
    </source>
</evidence>
<comment type="caution">
    <text evidence="8">The sequence shown here is derived from an EMBL/GenBank/DDBJ whole genome shotgun (WGS) entry which is preliminary data.</text>
</comment>
<organism evidence="8 9">
    <name type="scientific">Tieghemostelium lacteum</name>
    <name type="common">Slime mold</name>
    <name type="synonym">Dictyostelium lacteum</name>
    <dbReference type="NCBI Taxonomy" id="361077"/>
    <lineage>
        <taxon>Eukaryota</taxon>
        <taxon>Amoebozoa</taxon>
        <taxon>Evosea</taxon>
        <taxon>Eumycetozoa</taxon>
        <taxon>Dictyostelia</taxon>
        <taxon>Dictyosteliales</taxon>
        <taxon>Raperosteliaceae</taxon>
        <taxon>Tieghemostelium</taxon>
    </lineage>
</organism>
<keyword evidence="2 4" id="KW-0378">Hydrolase</keyword>
<evidence type="ECO:0000256" key="2">
    <source>
        <dbReference type="ARBA" id="ARBA00022801"/>
    </source>
</evidence>
<keyword evidence="3" id="KW-0325">Glycoprotein</keyword>
<dbReference type="InterPro" id="IPR025733">
    <property type="entry name" value="PAPs_C"/>
</dbReference>
<dbReference type="SUPFAM" id="SSF49363">
    <property type="entry name" value="Purple acid phosphatase, N-terminal domain"/>
    <property type="match status" value="1"/>
</dbReference>
<proteinExistence type="inferred from homology"/>
<accession>A0A152A6R2</accession>
<dbReference type="EMBL" id="LODT01000006">
    <property type="protein sequence ID" value="KYR01805.1"/>
    <property type="molecule type" value="Genomic_DNA"/>
</dbReference>
<feature type="transmembrane region" description="Helical" evidence="5">
    <location>
        <begin position="425"/>
        <end position="445"/>
    </location>
</feature>
<sequence length="464" mass="52658">MTITWLTRSKIPQATAYYYQGQCREIKDESYESLISTIPNLQISTGHSKSYFSYDGYVHSVTIGSLQLGTTYCYSIGGELHRNISIISYTPSATTSGSQETIPVDYSNSWSKWISFKTANPRGDPTTFAAIADSGTYGNVFDVVKQISLDPQVDMLIHAGDLSYGKVEDKWDLFGEIFEKVTSKLPMMVIPGNWDVKEGAISPFLNRYPMPLPYTTPTSILNVKDGTTQIYYNSFYSYQYSYCYIIMMSAYDPYDSSSKQYHWLEKELIAANRQRDLYPWLIVSVHSPMYSSSSGHNGSDLIFRNEIEPLFQRYQVNLVLSGHDHGYERTYQVFDGDILSNHQSNYTSTIGTIHIVVGTGGADTDPWLPNESWTAHRESTSGYTKITAHKHTLQIIYNRINGTVGDQFIIRNLSDSSFTSSHSSILILFFILLTVVFPICAYSRFPTRLFSFFMSPVYFEKSNV</sequence>
<dbReference type="OrthoDB" id="45007at2759"/>
<dbReference type="PANTHER" id="PTHR22953:SF153">
    <property type="entry name" value="PURPLE ACID PHOSPHATASE"/>
    <property type="match status" value="1"/>
</dbReference>
<gene>
    <name evidence="8" type="ORF">DLAC_01818</name>
</gene>
<keyword evidence="5" id="KW-0812">Transmembrane</keyword>
<dbReference type="SUPFAM" id="SSF56300">
    <property type="entry name" value="Metallo-dependent phosphatases"/>
    <property type="match status" value="1"/>
</dbReference>
<dbReference type="Gene3D" id="2.60.40.380">
    <property type="entry name" value="Purple acid phosphatase-like, N-terminal"/>
    <property type="match status" value="1"/>
</dbReference>
<dbReference type="Gene3D" id="3.60.21.10">
    <property type="match status" value="1"/>
</dbReference>
<dbReference type="PANTHER" id="PTHR22953">
    <property type="entry name" value="ACID PHOSPHATASE RELATED"/>
    <property type="match status" value="1"/>
</dbReference>
<keyword evidence="5" id="KW-0472">Membrane</keyword>
<dbReference type="InterPro" id="IPR039331">
    <property type="entry name" value="PAPs-like"/>
</dbReference>
<dbReference type="STRING" id="361077.A0A152A6R2"/>
<dbReference type="EC" id="3.1.3.2" evidence="4"/>
<keyword evidence="9" id="KW-1185">Reference proteome</keyword>
<feature type="domain" description="Calcineurin-like phosphoesterase" evidence="6">
    <location>
        <begin position="128"/>
        <end position="327"/>
    </location>
</feature>
<comment type="catalytic activity">
    <reaction evidence="4">
        <text>a phosphate monoester + H2O = an alcohol + phosphate</text>
        <dbReference type="Rhea" id="RHEA:15017"/>
        <dbReference type="ChEBI" id="CHEBI:15377"/>
        <dbReference type="ChEBI" id="CHEBI:30879"/>
        <dbReference type="ChEBI" id="CHEBI:43474"/>
        <dbReference type="ChEBI" id="CHEBI:67140"/>
        <dbReference type="EC" id="3.1.3.2"/>
    </reaction>
</comment>
<evidence type="ECO:0000259" key="7">
    <source>
        <dbReference type="Pfam" id="PF14008"/>
    </source>
</evidence>
<reference evidence="8 9" key="1">
    <citation type="submission" date="2015-12" db="EMBL/GenBank/DDBJ databases">
        <title>Dictyostelia acquired genes for synthesis and detection of signals that induce cell-type specialization by lateral gene transfer from prokaryotes.</title>
        <authorList>
            <person name="Gloeckner G."/>
            <person name="Schaap P."/>
        </authorList>
    </citation>
    <scope>NUCLEOTIDE SEQUENCE [LARGE SCALE GENOMIC DNA]</scope>
    <source>
        <strain evidence="8 9">TK</strain>
    </source>
</reference>
<evidence type="ECO:0000256" key="1">
    <source>
        <dbReference type="ARBA" id="ARBA00022729"/>
    </source>
</evidence>
<dbReference type="GO" id="GO:0046872">
    <property type="term" value="F:metal ion binding"/>
    <property type="evidence" value="ECO:0007669"/>
    <property type="project" value="InterPro"/>
</dbReference>
<evidence type="ECO:0000256" key="5">
    <source>
        <dbReference type="SAM" id="Phobius"/>
    </source>
</evidence>
<evidence type="ECO:0000313" key="9">
    <source>
        <dbReference type="Proteomes" id="UP000076078"/>
    </source>
</evidence>
<feature type="domain" description="Purple acid phosphatase C-terminal" evidence="7">
    <location>
        <begin position="351"/>
        <end position="407"/>
    </location>
</feature>
<dbReference type="Proteomes" id="UP000076078">
    <property type="component" value="Unassembled WGS sequence"/>
</dbReference>
<dbReference type="InterPro" id="IPR041792">
    <property type="entry name" value="MPP_PAP"/>
</dbReference>
<name>A0A152A6R2_TIELA</name>